<accession>A0A414AST9</accession>
<dbReference type="RefSeq" id="WP_119205364.1">
    <property type="nucleotide sequence ID" value="NZ_JADMVR010000005.1"/>
</dbReference>
<dbReference type="EMBL" id="QSHZ01000020">
    <property type="protein sequence ID" value="RHC54594.1"/>
    <property type="molecule type" value="Genomic_DNA"/>
</dbReference>
<evidence type="ECO:0000313" key="3">
    <source>
        <dbReference type="Proteomes" id="UP000283975"/>
    </source>
</evidence>
<reference evidence="2 3" key="1">
    <citation type="submission" date="2018-08" db="EMBL/GenBank/DDBJ databases">
        <title>A genome reference for cultivated species of the human gut microbiota.</title>
        <authorList>
            <person name="Zou Y."/>
            <person name="Xue W."/>
            <person name="Luo G."/>
        </authorList>
    </citation>
    <scope>NUCLEOTIDE SEQUENCE [LARGE SCALE GENOMIC DNA]</scope>
    <source>
        <strain evidence="2 3">AM35-14</strain>
    </source>
</reference>
<gene>
    <name evidence="2" type="ORF">DW839_17965</name>
</gene>
<comment type="caution">
    <text evidence="2">The sequence shown here is derived from an EMBL/GenBank/DDBJ whole genome shotgun (WGS) entry which is preliminary data.</text>
</comment>
<dbReference type="AlphaFoldDB" id="A0A414AST9"/>
<protein>
    <submittedName>
        <fullName evidence="2">Uncharacterized protein</fullName>
    </submittedName>
</protein>
<keyword evidence="1" id="KW-1133">Transmembrane helix</keyword>
<sequence>MEAIQTLFNQDITALVIGIFIVMSGIIAMFNIIGKFSEIIGRPLKWVQRKNQDHELLIATSTKLNALQDKHEEDVRQSISHDKAIKEDLEILKKMFIDKEIDDQRWEILDFASAISAGRKYSKEQFDHVLSIYEKYENILEAHNLSNGQVTTSMEVINEVYKEKLKNGF</sequence>
<organism evidence="2 3">
    <name type="scientific">Enterocloster bolteae</name>
    <dbReference type="NCBI Taxonomy" id="208479"/>
    <lineage>
        <taxon>Bacteria</taxon>
        <taxon>Bacillati</taxon>
        <taxon>Bacillota</taxon>
        <taxon>Clostridia</taxon>
        <taxon>Lachnospirales</taxon>
        <taxon>Lachnospiraceae</taxon>
        <taxon>Enterocloster</taxon>
    </lineage>
</organism>
<keyword evidence="1" id="KW-0812">Transmembrane</keyword>
<evidence type="ECO:0000256" key="1">
    <source>
        <dbReference type="SAM" id="Phobius"/>
    </source>
</evidence>
<evidence type="ECO:0000313" key="2">
    <source>
        <dbReference type="EMBL" id="RHC54594.1"/>
    </source>
</evidence>
<feature type="transmembrane region" description="Helical" evidence="1">
    <location>
        <begin position="12"/>
        <end position="33"/>
    </location>
</feature>
<dbReference type="Proteomes" id="UP000283975">
    <property type="component" value="Unassembled WGS sequence"/>
</dbReference>
<name>A0A414AST9_9FIRM</name>
<proteinExistence type="predicted"/>
<keyword evidence="1" id="KW-0472">Membrane</keyword>